<keyword evidence="4" id="KW-0676">Redox-active center</keyword>
<evidence type="ECO:0000256" key="4">
    <source>
        <dbReference type="ARBA" id="ARBA00023284"/>
    </source>
</evidence>
<keyword evidence="2" id="KW-0249">Electron transport</keyword>
<evidence type="ECO:0000259" key="5">
    <source>
        <dbReference type="PROSITE" id="PS51352"/>
    </source>
</evidence>
<dbReference type="EMBL" id="AMWJ02000002">
    <property type="protein sequence ID" value="NNJ16979.1"/>
    <property type="molecule type" value="Genomic_DNA"/>
</dbReference>
<evidence type="ECO:0000313" key="7">
    <source>
        <dbReference type="Proteomes" id="UP000010448"/>
    </source>
</evidence>
<evidence type="ECO:0000256" key="3">
    <source>
        <dbReference type="ARBA" id="ARBA00023157"/>
    </source>
</evidence>
<dbReference type="SUPFAM" id="SSF52833">
    <property type="entry name" value="Thioredoxin-like"/>
    <property type="match status" value="1"/>
</dbReference>
<dbReference type="PROSITE" id="PS51352">
    <property type="entry name" value="THIOREDOXIN_2"/>
    <property type="match status" value="1"/>
</dbReference>
<dbReference type="Gene3D" id="3.40.30.10">
    <property type="entry name" value="Glutaredoxin"/>
    <property type="match status" value="1"/>
</dbReference>
<dbReference type="CDD" id="cd02947">
    <property type="entry name" value="TRX_family"/>
    <property type="match status" value="1"/>
</dbReference>
<feature type="domain" description="Thioredoxin" evidence="5">
    <location>
        <begin position="49"/>
        <end position="169"/>
    </location>
</feature>
<proteinExistence type="predicted"/>
<dbReference type="PANTHER" id="PTHR45663">
    <property type="entry name" value="GEO12009P1"/>
    <property type="match status" value="1"/>
</dbReference>
<dbReference type="PRINTS" id="PR00421">
    <property type="entry name" value="THIOREDOXIN"/>
</dbReference>
<gene>
    <name evidence="6" type="ORF">CSV86_018110</name>
</gene>
<evidence type="ECO:0000256" key="1">
    <source>
        <dbReference type="ARBA" id="ARBA00022448"/>
    </source>
</evidence>
<dbReference type="PANTHER" id="PTHR45663:SF11">
    <property type="entry name" value="GEO12009P1"/>
    <property type="match status" value="1"/>
</dbReference>
<keyword evidence="1" id="KW-0813">Transport</keyword>
<dbReference type="GO" id="GO:0045454">
    <property type="term" value="P:cell redox homeostasis"/>
    <property type="evidence" value="ECO:0007669"/>
    <property type="project" value="TreeGrafter"/>
</dbReference>
<dbReference type="InterPro" id="IPR013766">
    <property type="entry name" value="Thioredoxin_domain"/>
</dbReference>
<dbReference type="PROSITE" id="PS00194">
    <property type="entry name" value="THIOREDOXIN_1"/>
    <property type="match status" value="1"/>
</dbReference>
<accession>A0A7K4EHY6</accession>
<dbReference type="GO" id="GO:0005829">
    <property type="term" value="C:cytosol"/>
    <property type="evidence" value="ECO:0007669"/>
    <property type="project" value="TreeGrafter"/>
</dbReference>
<dbReference type="OrthoDB" id="9790390at2"/>
<keyword evidence="7" id="KW-1185">Reference proteome</keyword>
<dbReference type="Pfam" id="PF00085">
    <property type="entry name" value="Thioredoxin"/>
    <property type="match status" value="1"/>
</dbReference>
<evidence type="ECO:0000256" key="2">
    <source>
        <dbReference type="ARBA" id="ARBA00022982"/>
    </source>
</evidence>
<dbReference type="InterPro" id="IPR017937">
    <property type="entry name" value="Thioredoxin_CS"/>
</dbReference>
<organism evidence="6 7">
    <name type="scientific">Pseudomonas bharatica CSV86</name>
    <dbReference type="NCBI Taxonomy" id="1005395"/>
    <lineage>
        <taxon>Bacteria</taxon>
        <taxon>Pseudomonadati</taxon>
        <taxon>Pseudomonadota</taxon>
        <taxon>Gammaproteobacteria</taxon>
        <taxon>Pseudomonadales</taxon>
        <taxon>Pseudomonadaceae</taxon>
        <taxon>Pseudomonas</taxon>
        <taxon>Pseudomonas bharatica</taxon>
    </lineage>
</organism>
<protein>
    <submittedName>
        <fullName evidence="6">Thioredoxin fold domain-containing protein</fullName>
    </submittedName>
</protein>
<dbReference type="GO" id="GO:0015035">
    <property type="term" value="F:protein-disulfide reductase activity"/>
    <property type="evidence" value="ECO:0007669"/>
    <property type="project" value="TreeGrafter"/>
</dbReference>
<dbReference type="Proteomes" id="UP000010448">
    <property type="component" value="Unassembled WGS sequence"/>
</dbReference>
<evidence type="ECO:0000313" key="6">
    <source>
        <dbReference type="EMBL" id="NNJ16979.1"/>
    </source>
</evidence>
<keyword evidence="3" id="KW-1015">Disulfide bond</keyword>
<dbReference type="InterPro" id="IPR036249">
    <property type="entry name" value="Thioredoxin-like_sf"/>
</dbReference>
<comment type="caution">
    <text evidence="6">The sequence shown here is derived from an EMBL/GenBank/DDBJ whole genome shotgun (WGS) entry which is preliminary data.</text>
</comment>
<reference evidence="6 7" key="1">
    <citation type="journal article" date="2013" name="Genome Announc.">
        <title>Genome Sequence of Naphthalene-Degrading Soil Bacterium Pseudomonas putida CSV86.</title>
        <authorList>
            <person name="Phale P.S."/>
            <person name="Paliwal V."/>
            <person name="Raju S.C."/>
            <person name="Modak A."/>
            <person name="Purohit H.J."/>
        </authorList>
    </citation>
    <scope>NUCLEOTIDE SEQUENCE [LARGE SCALE GENOMIC DNA]</scope>
    <source>
        <strain evidence="6 7">CSV86</strain>
    </source>
</reference>
<dbReference type="AlphaFoldDB" id="A0A7K4EHY6"/>
<sequence length="169" mass="18594">MPFNVTWSGPDTNALYERGLELTHTTLVEGSHWVVGVNLTQEGFPEHSAKPVGARPAAIVDWVPGGVTTLTDDNLPEAIKSSTPVLIDFWTEWCGPCKALEKTLRELSPQYGGNLRVARVNTDENSASGSKFHITSVPVMKLFKNGEELETIPGNQPESRIKEILSRHM</sequence>
<name>A0A7K4EHY6_9PSED</name>